<dbReference type="Proteomes" id="UP000748067">
    <property type="component" value="Unassembled WGS sequence"/>
</dbReference>
<accession>A0A1H0AX52</accession>
<dbReference type="EMBL" id="LT629704">
    <property type="protein sequence ID" value="SDN38044.1"/>
    <property type="molecule type" value="Genomic_DNA"/>
</dbReference>
<dbReference type="AlphaFoldDB" id="A0A1H0AX52"/>
<evidence type="ECO:0000313" key="4">
    <source>
        <dbReference type="Proteomes" id="UP000748067"/>
    </source>
</evidence>
<organism evidence="2 3">
    <name type="scientific">Pseudomonas antarctica</name>
    <dbReference type="NCBI Taxonomy" id="219572"/>
    <lineage>
        <taxon>Bacteria</taxon>
        <taxon>Pseudomonadati</taxon>
        <taxon>Pseudomonadota</taxon>
        <taxon>Gammaproteobacteria</taxon>
        <taxon>Pseudomonadales</taxon>
        <taxon>Pseudomonadaceae</taxon>
        <taxon>Pseudomonas</taxon>
    </lineage>
</organism>
<dbReference type="Proteomes" id="UP000182470">
    <property type="component" value="Chromosome I"/>
</dbReference>
<reference evidence="1 4" key="1">
    <citation type="submission" date="2015-01" db="EMBL/GenBank/DDBJ databases">
        <title>Genome Sequence of Pseudomonas antarctica CMS 35.</title>
        <authorList>
            <person name="Voget S."/>
            <person name="Chow J."/>
            <person name="Daniel R."/>
            <person name="Streit W."/>
        </authorList>
    </citation>
    <scope>NUCLEOTIDE SEQUENCE [LARGE SCALE GENOMIC DNA]</scope>
    <source>
        <strain evidence="1 4">CMS 35</strain>
    </source>
</reference>
<keyword evidence="4" id="KW-1185">Reference proteome</keyword>
<dbReference type="EMBL" id="JXDI01000002">
    <property type="protein sequence ID" value="KAF2407570.1"/>
    <property type="molecule type" value="Genomic_DNA"/>
</dbReference>
<gene>
    <name evidence="1" type="ORF">PSAN_45000</name>
    <name evidence="2" type="ORF">SAMN04490179_3956</name>
</gene>
<evidence type="ECO:0000313" key="3">
    <source>
        <dbReference type="Proteomes" id="UP000182470"/>
    </source>
</evidence>
<name>A0A1H0AX52_9PSED</name>
<protein>
    <submittedName>
        <fullName evidence="2">Uncharacterized protein</fullName>
    </submittedName>
</protein>
<evidence type="ECO:0000313" key="1">
    <source>
        <dbReference type="EMBL" id="KAF2407570.1"/>
    </source>
</evidence>
<reference evidence="2 3" key="2">
    <citation type="submission" date="2016-10" db="EMBL/GenBank/DDBJ databases">
        <authorList>
            <person name="de Groot N.N."/>
        </authorList>
    </citation>
    <scope>NUCLEOTIDE SEQUENCE [LARGE SCALE GENOMIC DNA]</scope>
    <source>
        <strain evidence="2 3">BS2772</strain>
    </source>
</reference>
<sequence length="78" mass="7772">MRITCLHTAASNIAVLEAAAHVLGKQTSACGERAMASFEICVDTDASMAGATTLVTAGTPPLNSAIAGLKAAAKAAER</sequence>
<proteinExistence type="predicted"/>
<evidence type="ECO:0000313" key="2">
    <source>
        <dbReference type="EMBL" id="SDN38044.1"/>
    </source>
</evidence>